<dbReference type="PANTHER" id="PTHR48287:SF1">
    <property type="entry name" value="ARM REPEAT SUPERFAMILY PROTEIN"/>
    <property type="match status" value="1"/>
</dbReference>
<feature type="compositionally biased region" description="Basic residues" evidence="4">
    <location>
        <begin position="1157"/>
        <end position="1166"/>
    </location>
</feature>
<feature type="compositionally biased region" description="Acidic residues" evidence="4">
    <location>
        <begin position="1000"/>
        <end position="1012"/>
    </location>
</feature>
<feature type="domain" description="RRP12 N-terminal HEAT" evidence="6">
    <location>
        <begin position="34"/>
        <end position="247"/>
    </location>
</feature>
<dbReference type="GO" id="GO:0005634">
    <property type="term" value="C:nucleus"/>
    <property type="evidence" value="ECO:0007669"/>
    <property type="project" value="UniProtKB-SubCell"/>
</dbReference>
<evidence type="ECO:0000259" key="6">
    <source>
        <dbReference type="Pfam" id="PF25772"/>
    </source>
</evidence>
<feature type="compositionally biased region" description="Basic and acidic residues" evidence="4">
    <location>
        <begin position="1167"/>
        <end position="1184"/>
    </location>
</feature>
<feature type="region of interest" description="Disordered" evidence="4">
    <location>
        <begin position="536"/>
        <end position="561"/>
    </location>
</feature>
<feature type="region of interest" description="Disordered" evidence="4">
    <location>
        <begin position="960"/>
        <end position="1029"/>
    </location>
</feature>
<keyword evidence="3" id="KW-0539">Nucleus</keyword>
<protein>
    <submittedName>
        <fullName evidence="7">NUC173-domain-containing protein</fullName>
    </submittedName>
</protein>
<evidence type="ECO:0000313" key="8">
    <source>
        <dbReference type="Proteomes" id="UP000076798"/>
    </source>
</evidence>
<organism evidence="7 8">
    <name type="scientific">Sistotremastrum suecicum HHB10207 ss-3</name>
    <dbReference type="NCBI Taxonomy" id="1314776"/>
    <lineage>
        <taxon>Eukaryota</taxon>
        <taxon>Fungi</taxon>
        <taxon>Dikarya</taxon>
        <taxon>Basidiomycota</taxon>
        <taxon>Agaricomycotina</taxon>
        <taxon>Agaricomycetes</taxon>
        <taxon>Sistotremastrales</taxon>
        <taxon>Sistotremastraceae</taxon>
        <taxon>Sistotremastrum</taxon>
    </lineage>
</organism>
<feature type="compositionally biased region" description="Basic and acidic residues" evidence="4">
    <location>
        <begin position="1068"/>
        <end position="1085"/>
    </location>
</feature>
<dbReference type="InterPro" id="IPR052087">
    <property type="entry name" value="RRP12"/>
</dbReference>
<evidence type="ECO:0000256" key="1">
    <source>
        <dbReference type="ARBA" id="ARBA00004123"/>
    </source>
</evidence>
<dbReference type="OrthoDB" id="2192888at2759"/>
<comment type="similarity">
    <text evidence="2">Belongs to the RRP12 family.</text>
</comment>
<evidence type="ECO:0000256" key="3">
    <source>
        <dbReference type="ARBA" id="ARBA00023242"/>
    </source>
</evidence>
<dbReference type="AlphaFoldDB" id="A0A166G8U0"/>
<dbReference type="STRING" id="1314776.A0A166G8U0"/>
<dbReference type="Gene3D" id="1.25.10.10">
    <property type="entry name" value="Leucine-rich Repeat Variant"/>
    <property type="match status" value="2"/>
</dbReference>
<dbReference type="Proteomes" id="UP000076798">
    <property type="component" value="Unassembled WGS sequence"/>
</dbReference>
<reference evidence="7 8" key="1">
    <citation type="journal article" date="2016" name="Mol. Biol. Evol.">
        <title>Comparative Genomics of Early-Diverging Mushroom-Forming Fungi Provides Insights into the Origins of Lignocellulose Decay Capabilities.</title>
        <authorList>
            <person name="Nagy L.G."/>
            <person name="Riley R."/>
            <person name="Tritt A."/>
            <person name="Adam C."/>
            <person name="Daum C."/>
            <person name="Floudas D."/>
            <person name="Sun H."/>
            <person name="Yadav J.S."/>
            <person name="Pangilinan J."/>
            <person name="Larsson K.H."/>
            <person name="Matsuura K."/>
            <person name="Barry K."/>
            <person name="Labutti K."/>
            <person name="Kuo R."/>
            <person name="Ohm R.A."/>
            <person name="Bhattacharya S.S."/>
            <person name="Shirouzu T."/>
            <person name="Yoshinaga Y."/>
            <person name="Martin F.M."/>
            <person name="Grigoriev I.V."/>
            <person name="Hibbett D.S."/>
        </authorList>
    </citation>
    <scope>NUCLEOTIDE SEQUENCE [LARGE SCALE GENOMIC DNA]</scope>
    <source>
        <strain evidence="7 8">HHB10207 ss-3</strain>
    </source>
</reference>
<dbReference type="EMBL" id="KV428021">
    <property type="protein sequence ID" value="KZT41429.1"/>
    <property type="molecule type" value="Genomic_DNA"/>
</dbReference>
<dbReference type="PANTHER" id="PTHR48287">
    <property type="entry name" value="ARM REPEAT SUPERFAMILY PROTEIN"/>
    <property type="match status" value="1"/>
</dbReference>
<dbReference type="Pfam" id="PF25772">
    <property type="entry name" value="HEAT_RRP12_N"/>
    <property type="match status" value="1"/>
</dbReference>
<evidence type="ECO:0000256" key="2">
    <source>
        <dbReference type="ARBA" id="ARBA00007690"/>
    </source>
</evidence>
<proteinExistence type="inferred from homology"/>
<feature type="region of interest" description="Disordered" evidence="4">
    <location>
        <begin position="1053"/>
        <end position="1212"/>
    </location>
</feature>
<evidence type="ECO:0000313" key="7">
    <source>
        <dbReference type="EMBL" id="KZT41429.1"/>
    </source>
</evidence>
<dbReference type="Pfam" id="PF08161">
    <property type="entry name" value="RRP12_HEAT"/>
    <property type="match status" value="1"/>
</dbReference>
<comment type="subcellular location">
    <subcellularLocation>
        <location evidence="1">Nucleus</location>
    </subcellularLocation>
</comment>
<name>A0A166G8U0_9AGAM</name>
<dbReference type="InterPro" id="IPR012978">
    <property type="entry name" value="HEAT_RRP12"/>
</dbReference>
<evidence type="ECO:0000259" key="5">
    <source>
        <dbReference type="Pfam" id="PF08161"/>
    </source>
</evidence>
<dbReference type="SUPFAM" id="SSF48371">
    <property type="entry name" value="ARM repeat"/>
    <property type="match status" value="1"/>
</dbReference>
<keyword evidence="8" id="KW-1185">Reference proteome</keyword>
<sequence>MASQSEFQEALAKIRPHVSSNLPHQKTPALLLQAMESSFPERTPTAYFAALLTTLEAALRQEGPHTYGDGDRIPAIIYLQALIAPYAPTPVLRAHLTTLLSLHAPLFPELESHAPALRSQLALFAPIFQALDQSQLEVQGIRQCFATCLVFLTDGRPKVRKRASETIRAALENPPSPLTRHPYGERVVSWAEEALKEPDSAIHVVAALKSLVPFLNPDSLTLLSSKLLMLPTLGNPFLSQAAYGLLAELEVDASSLVPSLLSAAPSKFDSALSAAWVSVFANMKLDSEPLWKAWKVLWTYLESENPSLRRTTGASLSQMAQNISKESRKRVIGLLESSFESLAYAQAIPEILAVLSSVVLASPDSQDMMLPLIARVSEMRTRKAFQHKETADAVLASAMRVYGPETILATLPLNLEPEDRTKGKEPRAYLLPLLPGPHPSPLKHFVNYFVPLSERMFELKTKAGDEGRDSEAKVWSVLIAQIWAGLGGYCWGSKDLPEALTPQFAQLVSNILYTQPELRPSVLRALKTMAESNMTLASSGSEDEDLDMEGTKKPSSPAVPFGPISPEIAKKNLAFLRKQAESWFAVLFNVFGTVEKESRGMVGEVISAWATMTKDKELAGAYRKVVLLFKQNLPKAESMQKNSNAPNESAAAVQTTQDILLLLLPHLPAKEAASLFDLCLTPEILASKDAGVQKRGYRIVAKLMDSGKVTLDGTRVENSFKLLIEATEKVGAAAKRDRYIFLNALVQQLPTTSLHLILSLIPEAVLGTKEPADRTRAAAFDLLVAMGRKMSEGGVITNSLVDGMEVEDSDAAGNETSIEEYITMVAAGLAGASPHMISASITAIGRVVFEFHRDVSDTTLTEILQTLIVLLTSANREIVKSTLGFVKLAIHTLPIPLVQAQLPNLVPPLLGWSHDHKNHFKIKVRHIFERLIRRFGFDAVYACVGPDDQERGKVLLSVKKRKEQSKKKKAKQRAEGDEEEPDAPRPSGTGDAFEDVLYGSEEEDSEDSEMEDTAAVNKPSKQKGGTRLKADGDLPLDLLKGAGDHIACEFNSLLSNRKSASSKRQRKPGRDASKFKTDDAGKMIVDEDDSDAEDIAASRDIEGNAYRESLTSVDGFTRGPNGRVKFNKDTKKRRRANEDADSDVDMADASTSNRSLQKSKKQKVTKIGKEFKAKNAGGDVKRGGTDPYAYLPLGQTAKRRKGGSKISIVGKK</sequence>
<dbReference type="InterPro" id="IPR011989">
    <property type="entry name" value="ARM-like"/>
</dbReference>
<feature type="domain" description="RRP12 HEAT" evidence="5">
    <location>
        <begin position="323"/>
        <end position="593"/>
    </location>
</feature>
<gene>
    <name evidence="7" type="ORF">SISSUDRAFT_981841</name>
</gene>
<dbReference type="InterPro" id="IPR057860">
    <property type="entry name" value="HEAT_RRP12_N"/>
</dbReference>
<dbReference type="InterPro" id="IPR016024">
    <property type="entry name" value="ARM-type_fold"/>
</dbReference>
<evidence type="ECO:0000256" key="4">
    <source>
        <dbReference type="SAM" id="MobiDB-lite"/>
    </source>
</evidence>
<accession>A0A166G8U0</accession>
<feature type="compositionally biased region" description="Basic residues" evidence="4">
    <location>
        <begin position="960"/>
        <end position="971"/>
    </location>
</feature>